<feature type="compositionally biased region" description="Acidic residues" evidence="1">
    <location>
        <begin position="182"/>
        <end position="198"/>
    </location>
</feature>
<organism evidence="2 3">
    <name type="scientific">Colletotrichum asianum</name>
    <dbReference type="NCBI Taxonomy" id="702518"/>
    <lineage>
        <taxon>Eukaryota</taxon>
        <taxon>Fungi</taxon>
        <taxon>Dikarya</taxon>
        <taxon>Ascomycota</taxon>
        <taxon>Pezizomycotina</taxon>
        <taxon>Sordariomycetes</taxon>
        <taxon>Hypocreomycetidae</taxon>
        <taxon>Glomerellales</taxon>
        <taxon>Glomerellaceae</taxon>
        <taxon>Colletotrichum</taxon>
        <taxon>Colletotrichum gloeosporioides species complex</taxon>
    </lineage>
</organism>
<feature type="compositionally biased region" description="Basic and acidic residues" evidence="1">
    <location>
        <begin position="109"/>
        <end position="119"/>
    </location>
</feature>
<keyword evidence="3" id="KW-1185">Reference proteome</keyword>
<name>A0A8H3WQD0_9PEZI</name>
<accession>A0A8H3WQD0</accession>
<dbReference type="Proteomes" id="UP000434172">
    <property type="component" value="Unassembled WGS sequence"/>
</dbReference>
<feature type="region of interest" description="Disordered" evidence="1">
    <location>
        <begin position="1"/>
        <end position="121"/>
    </location>
</feature>
<feature type="compositionally biased region" description="Polar residues" evidence="1">
    <location>
        <begin position="32"/>
        <end position="45"/>
    </location>
</feature>
<comment type="caution">
    <text evidence="2">The sequence shown here is derived from an EMBL/GenBank/DDBJ whole genome shotgun (WGS) entry which is preliminary data.</text>
</comment>
<dbReference type="EMBL" id="WOWK01000003">
    <property type="protein sequence ID" value="KAF0331634.1"/>
    <property type="molecule type" value="Genomic_DNA"/>
</dbReference>
<dbReference type="PANTHER" id="PTHR40644">
    <property type="entry name" value="UPF0653 PROTEIN C607.02C"/>
    <property type="match status" value="1"/>
</dbReference>
<protein>
    <submittedName>
        <fullName evidence="2">Urease accessory protein</fullName>
    </submittedName>
</protein>
<reference evidence="2 3" key="1">
    <citation type="submission" date="2019-12" db="EMBL/GenBank/DDBJ databases">
        <title>A genome sequence resource for the geographically widespread anthracnose pathogen Colletotrichum asianum.</title>
        <authorList>
            <person name="Meng Y."/>
        </authorList>
    </citation>
    <scope>NUCLEOTIDE SEQUENCE [LARGE SCALE GENOMIC DNA]</scope>
    <source>
        <strain evidence="2 3">ICMP 18580</strain>
    </source>
</reference>
<evidence type="ECO:0000313" key="2">
    <source>
        <dbReference type="EMBL" id="KAF0331634.1"/>
    </source>
</evidence>
<gene>
    <name evidence="2" type="ORF">GQ607_001380</name>
</gene>
<dbReference type="OrthoDB" id="5876637at2759"/>
<feature type="region of interest" description="Disordered" evidence="1">
    <location>
        <begin position="177"/>
        <end position="249"/>
    </location>
</feature>
<evidence type="ECO:0000313" key="3">
    <source>
        <dbReference type="Proteomes" id="UP000434172"/>
    </source>
</evidence>
<feature type="compositionally biased region" description="Basic residues" evidence="1">
    <location>
        <begin position="220"/>
        <end position="232"/>
    </location>
</feature>
<sequence length="326" mass="36533">MPHKHTRREQDPSSFDLPPSQIARPLPVNKGRNAQQANPKTQNDGVTKKRKNKNDDTPRAFKRLMALSQGKKLRSGLDDGQPTKQKRKKNKQAGKEKPDEPDTGAVDAVIKDGMPKIRPGESMSDFAARVNAALPLSGLVNKTAKDGKDPVGLKVQRTRKERQMHKLYDLWREEERKIQEQREEEAEEAAERELDEEINGGTFGTFGITRASMQEPSQGGKKKKKKKKGKRGKGADREEDPWAVLKKTRGEVKTGLHDVVQAPPELPKISREKLLVRGAAVDVSNVPKSAGSLRQREELQQIREQVVATFRRKKEEKLARQAAAAS</sequence>
<dbReference type="AlphaFoldDB" id="A0A8H3WQD0"/>
<proteinExistence type="predicted"/>
<evidence type="ECO:0000256" key="1">
    <source>
        <dbReference type="SAM" id="MobiDB-lite"/>
    </source>
</evidence>
<dbReference type="PANTHER" id="PTHR40644:SF1">
    <property type="entry name" value="UPF0653 PROTEIN C607.02C"/>
    <property type="match status" value="1"/>
</dbReference>